<name>A0ACB9Q086_BAUVA</name>
<proteinExistence type="predicted"/>
<organism evidence="1 2">
    <name type="scientific">Bauhinia variegata</name>
    <name type="common">Purple orchid tree</name>
    <name type="synonym">Phanera variegata</name>
    <dbReference type="NCBI Taxonomy" id="167791"/>
    <lineage>
        <taxon>Eukaryota</taxon>
        <taxon>Viridiplantae</taxon>
        <taxon>Streptophyta</taxon>
        <taxon>Embryophyta</taxon>
        <taxon>Tracheophyta</taxon>
        <taxon>Spermatophyta</taxon>
        <taxon>Magnoliopsida</taxon>
        <taxon>eudicotyledons</taxon>
        <taxon>Gunneridae</taxon>
        <taxon>Pentapetalae</taxon>
        <taxon>rosids</taxon>
        <taxon>fabids</taxon>
        <taxon>Fabales</taxon>
        <taxon>Fabaceae</taxon>
        <taxon>Cercidoideae</taxon>
        <taxon>Cercideae</taxon>
        <taxon>Bauhiniinae</taxon>
        <taxon>Bauhinia</taxon>
    </lineage>
</organism>
<gene>
    <name evidence="1" type="ORF">L6164_003362</name>
</gene>
<accession>A0ACB9Q086</accession>
<comment type="caution">
    <text evidence="1">The sequence shown here is derived from an EMBL/GenBank/DDBJ whole genome shotgun (WGS) entry which is preliminary data.</text>
</comment>
<dbReference type="EMBL" id="CM039427">
    <property type="protein sequence ID" value="KAI4354509.1"/>
    <property type="molecule type" value="Genomic_DNA"/>
</dbReference>
<keyword evidence="2" id="KW-1185">Reference proteome</keyword>
<evidence type="ECO:0000313" key="2">
    <source>
        <dbReference type="Proteomes" id="UP000828941"/>
    </source>
</evidence>
<sequence length="216" mass="24442">MEKLKRVVNEIAYTRSPSKLSPLHRSLIPFLSFASSLYKFALSLRRSLYHLGFFATHRLSVPVISVGNLTWGGNGKTPMVEFIALRLADSGVSPLIISRGYQGGDEAILSKDMAMLIAEKNSWIEKPFLDGKVQSHFDSEKIGVVVLDDAMQYQWRIWRDLEIVMVNGLTLWGNRQLMPLGPLREPLVALRRADIVVVHQADLVWFQNIFSMISSQ</sequence>
<reference evidence="1 2" key="1">
    <citation type="journal article" date="2022" name="DNA Res.">
        <title>Chromosomal-level genome assembly of the orchid tree Bauhinia variegata (Leguminosae; Cercidoideae) supports the allotetraploid origin hypothesis of Bauhinia.</title>
        <authorList>
            <person name="Zhong Y."/>
            <person name="Chen Y."/>
            <person name="Zheng D."/>
            <person name="Pang J."/>
            <person name="Liu Y."/>
            <person name="Luo S."/>
            <person name="Meng S."/>
            <person name="Qian L."/>
            <person name="Wei D."/>
            <person name="Dai S."/>
            <person name="Zhou R."/>
        </authorList>
    </citation>
    <scope>NUCLEOTIDE SEQUENCE [LARGE SCALE GENOMIC DNA]</scope>
    <source>
        <strain evidence="1">BV-YZ2020</strain>
    </source>
</reference>
<protein>
    <submittedName>
        <fullName evidence="1">Uncharacterized protein</fullName>
    </submittedName>
</protein>
<dbReference type="Proteomes" id="UP000828941">
    <property type="component" value="Chromosome 2"/>
</dbReference>
<evidence type="ECO:0000313" key="1">
    <source>
        <dbReference type="EMBL" id="KAI4354509.1"/>
    </source>
</evidence>